<gene>
    <name evidence="2" type="ORF">FRACYDRAFT_237455</name>
</gene>
<dbReference type="KEGG" id="fcy:FRACYDRAFT_237455"/>
<feature type="compositionally biased region" description="Basic and acidic residues" evidence="1">
    <location>
        <begin position="160"/>
        <end position="171"/>
    </location>
</feature>
<proteinExistence type="predicted"/>
<reference evidence="2 3" key="1">
    <citation type="submission" date="2016-09" db="EMBL/GenBank/DDBJ databases">
        <title>Extensive genetic diversity and differential bi-allelic expression allows diatom success in the polar Southern Ocean.</title>
        <authorList>
            <consortium name="DOE Joint Genome Institute"/>
            <person name="Mock T."/>
            <person name="Otillar R.P."/>
            <person name="Strauss J."/>
            <person name="Dupont C."/>
            <person name="Frickenhaus S."/>
            <person name="Maumus F."/>
            <person name="Mcmullan M."/>
            <person name="Sanges R."/>
            <person name="Schmutz J."/>
            <person name="Toseland A."/>
            <person name="Valas R."/>
            <person name="Veluchamy A."/>
            <person name="Ward B.J."/>
            <person name="Allen A."/>
            <person name="Barry K."/>
            <person name="Falciatore A."/>
            <person name="Ferrante M."/>
            <person name="Fortunato A.E."/>
            <person name="Gloeckner G."/>
            <person name="Gruber A."/>
            <person name="Hipkin R."/>
            <person name="Janech M."/>
            <person name="Kroth P."/>
            <person name="Leese F."/>
            <person name="Lindquist E."/>
            <person name="Lyon B.R."/>
            <person name="Martin J."/>
            <person name="Mayer C."/>
            <person name="Parker M."/>
            <person name="Quesneville H."/>
            <person name="Raymond J."/>
            <person name="Uhlig C."/>
            <person name="Valentin K.U."/>
            <person name="Worden A.Z."/>
            <person name="Armbrust E.V."/>
            <person name="Bowler C."/>
            <person name="Green B."/>
            <person name="Moulton V."/>
            <person name="Van Oosterhout C."/>
            <person name="Grigoriev I."/>
        </authorList>
    </citation>
    <scope>NUCLEOTIDE SEQUENCE [LARGE SCALE GENOMIC DNA]</scope>
    <source>
        <strain evidence="2 3">CCMP1102</strain>
    </source>
</reference>
<keyword evidence="3" id="KW-1185">Reference proteome</keyword>
<accession>A0A1E7FM65</accession>
<organism evidence="2 3">
    <name type="scientific">Fragilariopsis cylindrus CCMP1102</name>
    <dbReference type="NCBI Taxonomy" id="635003"/>
    <lineage>
        <taxon>Eukaryota</taxon>
        <taxon>Sar</taxon>
        <taxon>Stramenopiles</taxon>
        <taxon>Ochrophyta</taxon>
        <taxon>Bacillariophyta</taxon>
        <taxon>Bacillariophyceae</taxon>
        <taxon>Bacillariophycidae</taxon>
        <taxon>Bacillariales</taxon>
        <taxon>Bacillariaceae</taxon>
        <taxon>Fragilariopsis</taxon>
    </lineage>
</organism>
<dbReference type="InParanoid" id="A0A1E7FM65"/>
<sequence length="552" mass="63881">MNTYTISNNNNNHNHNNNTNTNNNRAARARIQPFDQWSTIKSIERAIQHVEELNNNNSSRNNSPIIEVDFVCAIFETDLPYFLEEYENNNLPCHLTLLKRSTKTEYYNYRNNNTNNTNNNSSANENDVYNYHNFLGDSPKELPFVQDIIDSAITDYYTRREEEEKATKDNNSRNSRNVNTSRADADGTTDQDDLITDHDINDFYIMLTNSDIGLTKDFYQYLLPKLDHREALSINRITIKKTKSIDTISKQYYLNQYNNKNYQNQNQNENQNEKNYQNNNNDENYNNNVISSDNDNDNNNIGTTNTDTDTQLTTILLNEIDTTIQQNKGKIHPGKDCFIIHSTVLKRITIHNMFAGQTPWGNMYHSILMIMAANYTNYKSKQSYNSLVDGNTNTGTYHIGSERKWNKGSPTKKKQLDRLLNKLYYSDNNNSSSSSSSRYYKGLDSCGPSKHPGPYATLNRLNSCILWLPRSLQRFQNNSSNNTTSSSIKNHTNNNYHNNNNNTTNVVIIPNFVQPGYEEFYRNQINSRNLCSDQEKTNMSSWHFHSICPNTS</sequence>
<evidence type="ECO:0000313" key="2">
    <source>
        <dbReference type="EMBL" id="OEU19165.1"/>
    </source>
</evidence>
<protein>
    <submittedName>
        <fullName evidence="2">Uncharacterized protein</fullName>
    </submittedName>
</protein>
<evidence type="ECO:0000313" key="3">
    <source>
        <dbReference type="Proteomes" id="UP000095751"/>
    </source>
</evidence>
<feature type="region of interest" description="Disordered" evidence="1">
    <location>
        <begin position="262"/>
        <end position="305"/>
    </location>
</feature>
<feature type="region of interest" description="Disordered" evidence="1">
    <location>
        <begin position="1"/>
        <end position="23"/>
    </location>
</feature>
<evidence type="ECO:0000256" key="1">
    <source>
        <dbReference type="SAM" id="MobiDB-lite"/>
    </source>
</evidence>
<feature type="compositionally biased region" description="Low complexity" evidence="1">
    <location>
        <begin position="8"/>
        <end position="23"/>
    </location>
</feature>
<feature type="compositionally biased region" description="Low complexity" evidence="1">
    <location>
        <begin position="172"/>
        <end position="182"/>
    </location>
</feature>
<dbReference type="AlphaFoldDB" id="A0A1E7FM65"/>
<dbReference type="OrthoDB" id="57205at2759"/>
<name>A0A1E7FM65_9STRA</name>
<dbReference type="Proteomes" id="UP000095751">
    <property type="component" value="Unassembled WGS sequence"/>
</dbReference>
<feature type="region of interest" description="Disordered" evidence="1">
    <location>
        <begin position="477"/>
        <end position="499"/>
    </location>
</feature>
<feature type="region of interest" description="Disordered" evidence="1">
    <location>
        <begin position="160"/>
        <end position="194"/>
    </location>
</feature>
<dbReference type="EMBL" id="KV784356">
    <property type="protein sequence ID" value="OEU19165.1"/>
    <property type="molecule type" value="Genomic_DNA"/>
</dbReference>